<dbReference type="AlphaFoldDB" id="A0A067PMC0"/>
<evidence type="ECO:0000313" key="3">
    <source>
        <dbReference type="EMBL" id="KDQ55948.1"/>
    </source>
</evidence>
<evidence type="ECO:0000259" key="2">
    <source>
        <dbReference type="Pfam" id="PF24855"/>
    </source>
</evidence>
<protein>
    <recommendedName>
        <fullName evidence="2">DUF7729 domain-containing protein</fullName>
    </recommendedName>
</protein>
<name>A0A067PMC0_9AGAM</name>
<reference evidence="4" key="1">
    <citation type="journal article" date="2014" name="Proc. Natl. Acad. Sci. U.S.A.">
        <title>Extensive sampling of basidiomycete genomes demonstrates inadequacy of the white-rot/brown-rot paradigm for wood decay fungi.</title>
        <authorList>
            <person name="Riley R."/>
            <person name="Salamov A.A."/>
            <person name="Brown D.W."/>
            <person name="Nagy L.G."/>
            <person name="Floudas D."/>
            <person name="Held B.W."/>
            <person name="Levasseur A."/>
            <person name="Lombard V."/>
            <person name="Morin E."/>
            <person name="Otillar R."/>
            <person name="Lindquist E.A."/>
            <person name="Sun H."/>
            <person name="LaButti K.M."/>
            <person name="Schmutz J."/>
            <person name="Jabbour D."/>
            <person name="Luo H."/>
            <person name="Baker S.E."/>
            <person name="Pisabarro A.G."/>
            <person name="Walton J.D."/>
            <person name="Blanchette R.A."/>
            <person name="Henrissat B."/>
            <person name="Martin F."/>
            <person name="Cullen D."/>
            <person name="Hibbett D.S."/>
            <person name="Grigoriev I.V."/>
        </authorList>
    </citation>
    <scope>NUCLEOTIDE SEQUENCE [LARGE SCALE GENOMIC DNA]</scope>
    <source>
        <strain evidence="4">MUCL 33604</strain>
    </source>
</reference>
<keyword evidence="1" id="KW-0732">Signal</keyword>
<accession>A0A067PMC0</accession>
<dbReference type="InterPro" id="IPR056146">
    <property type="entry name" value="DUF7729"/>
</dbReference>
<evidence type="ECO:0000256" key="1">
    <source>
        <dbReference type="SAM" id="SignalP"/>
    </source>
</evidence>
<dbReference type="HOGENOM" id="CLU_049056_0_0_1"/>
<sequence>MKSITLISLFATTAFAASASSSSATPTSAASASIPTGISEGCSAFLTSLNSDPALYACTAPLIAATSAFGPGGKSANVSSTQITAALTSLCTTNNTSCPDTTVTGKLADFYSNCTAELTSSPNDEVIQTYDILYALTPLKTAVCSKDDTGRFCVINPGGTSSSSAAPSASAGAVNAAAAPSTGPDLSGIQNYLWSSSGAKKRDVSYTPNITTYHDYNVVFLFLSTSMPSTTLCVSCTREVLTAYINFESTVPYAPGITKSPLMSGQSALYTYVQNTCGKSFMSGAVAAAGGISGGVLGGESGAGRNVNVEGGALTMIMGVIGVVAAGFAASL</sequence>
<proteinExistence type="predicted"/>
<evidence type="ECO:0000313" key="4">
    <source>
        <dbReference type="Proteomes" id="UP000027265"/>
    </source>
</evidence>
<dbReference type="Proteomes" id="UP000027265">
    <property type="component" value="Unassembled WGS sequence"/>
</dbReference>
<dbReference type="InParanoid" id="A0A067PMC0"/>
<feature type="domain" description="DUF7729" evidence="2">
    <location>
        <begin position="39"/>
        <end position="158"/>
    </location>
</feature>
<dbReference type="STRING" id="933084.A0A067PMC0"/>
<gene>
    <name evidence="3" type="ORF">JAAARDRAFT_59402</name>
</gene>
<dbReference type="OrthoDB" id="5588482at2759"/>
<feature type="chain" id="PRO_5001643250" description="DUF7729 domain-containing protein" evidence="1">
    <location>
        <begin position="17"/>
        <end position="332"/>
    </location>
</feature>
<keyword evidence="4" id="KW-1185">Reference proteome</keyword>
<feature type="signal peptide" evidence="1">
    <location>
        <begin position="1"/>
        <end position="16"/>
    </location>
</feature>
<organism evidence="3 4">
    <name type="scientific">Jaapia argillacea MUCL 33604</name>
    <dbReference type="NCBI Taxonomy" id="933084"/>
    <lineage>
        <taxon>Eukaryota</taxon>
        <taxon>Fungi</taxon>
        <taxon>Dikarya</taxon>
        <taxon>Basidiomycota</taxon>
        <taxon>Agaricomycotina</taxon>
        <taxon>Agaricomycetes</taxon>
        <taxon>Agaricomycetidae</taxon>
        <taxon>Jaapiales</taxon>
        <taxon>Jaapiaceae</taxon>
        <taxon>Jaapia</taxon>
    </lineage>
</organism>
<dbReference type="EMBL" id="KL197723">
    <property type="protein sequence ID" value="KDQ55948.1"/>
    <property type="molecule type" value="Genomic_DNA"/>
</dbReference>
<dbReference type="Pfam" id="PF24855">
    <property type="entry name" value="DUF7729"/>
    <property type="match status" value="1"/>
</dbReference>